<dbReference type="PANTHER" id="PTHR39569">
    <property type="entry name" value="INORGANIC TRIPHOSPHATASE"/>
    <property type="match status" value="1"/>
</dbReference>
<dbReference type="Proteomes" id="UP000027604">
    <property type="component" value="Chromosome I"/>
</dbReference>
<dbReference type="STRING" id="1349767.GJA_4042"/>
<dbReference type="KEGG" id="jag:GJA_4042"/>
<evidence type="ECO:0000259" key="2">
    <source>
        <dbReference type="PROSITE" id="PS51708"/>
    </source>
</evidence>
<evidence type="ECO:0000313" key="4">
    <source>
        <dbReference type="Proteomes" id="UP000027604"/>
    </source>
</evidence>
<dbReference type="InterPro" id="IPR007899">
    <property type="entry name" value="CHAD_dom"/>
</dbReference>
<gene>
    <name evidence="3" type="ORF">GJA_4042</name>
</gene>
<reference evidence="3 4" key="1">
    <citation type="journal article" date="2015" name="Genome Announc.">
        <title>Genome Sequence of Mushroom Soft-Rot Pathogen Janthinobacterium agaricidamnosum.</title>
        <authorList>
            <person name="Graupner K."/>
            <person name="Lackner G."/>
            <person name="Hertweck C."/>
        </authorList>
    </citation>
    <scope>NUCLEOTIDE SEQUENCE [LARGE SCALE GENOMIC DNA]</scope>
    <source>
        <strain evidence="4">NBRC 102515 / DSM 9628</strain>
    </source>
</reference>
<dbReference type="Pfam" id="PF05235">
    <property type="entry name" value="CHAD"/>
    <property type="match status" value="1"/>
</dbReference>
<feature type="domain" description="CYTH" evidence="1">
    <location>
        <begin position="1"/>
        <end position="208"/>
    </location>
</feature>
<dbReference type="InterPro" id="IPR033469">
    <property type="entry name" value="CYTH-like_dom_sf"/>
</dbReference>
<accession>W0VBJ0</accession>
<dbReference type="CDD" id="cd07756">
    <property type="entry name" value="CYTH-like_Pase_CHAD"/>
    <property type="match status" value="1"/>
</dbReference>
<evidence type="ECO:0000259" key="1">
    <source>
        <dbReference type="PROSITE" id="PS51707"/>
    </source>
</evidence>
<dbReference type="eggNOG" id="COG3025">
    <property type="taxonomic scope" value="Bacteria"/>
</dbReference>
<sequence>MEVELKLQLAPHDANALSKHALLKQYAIAPPEQLTMYDTYFDTPGLLLRGNRAGLRVRNVGNGWVQTMKGGGSVNGGLHRRHEWESSVAGPAPDLTALRHVVERKTVWRDLLSEPEVRDGLMPIFTTRVQRTVWLLRLPQGDEIECVLDQGAIECDGKSDEVSEIELELKSGQATSLFDVALALQQDIPMHIANLNKAERGYDLFIAQPHTALKAAALKLSKRMSVEQVFKAIVFNCLQQIQGNQPGVARGGDVESLHQMRVGLRRLRSALGMFKDLLSLPANLQQELDWLGAELGAARDWDVLAESTLPSLAQEWADGAVLADVRQAALDTTQQKHALASSAVASQRYTRLMLELVRWLQACGWRDGLHNGARKRLKRHVPRFARQTLLQDQRRLLKRGKRLPDATPEVRHRVRIAAKKSRYATEFFASLYPAGQVQPYVRELSALQDELGWLNDVAVADRLLRELPDGQPQLQAEAAFVRGYLAARSSADVRKMSKVWKRFSAIKAPA</sequence>
<dbReference type="GO" id="GO:0046872">
    <property type="term" value="F:metal ion binding"/>
    <property type="evidence" value="ECO:0007669"/>
    <property type="project" value="TreeGrafter"/>
</dbReference>
<dbReference type="EMBL" id="HG322949">
    <property type="protein sequence ID" value="CDG84652.1"/>
    <property type="molecule type" value="Genomic_DNA"/>
</dbReference>
<name>W0VBJ0_9BURK</name>
<dbReference type="InterPro" id="IPR023577">
    <property type="entry name" value="CYTH_domain"/>
</dbReference>
<dbReference type="GO" id="GO:0050355">
    <property type="term" value="F:inorganic triphosphate phosphatase activity"/>
    <property type="evidence" value="ECO:0007669"/>
    <property type="project" value="InterPro"/>
</dbReference>
<feature type="domain" description="CHAD" evidence="2">
    <location>
        <begin position="223"/>
        <end position="505"/>
    </location>
</feature>
<dbReference type="Gene3D" id="1.40.20.10">
    <property type="entry name" value="CHAD domain"/>
    <property type="match status" value="1"/>
</dbReference>
<keyword evidence="4" id="KW-1185">Reference proteome</keyword>
<dbReference type="SMART" id="SM01118">
    <property type="entry name" value="CYTH"/>
    <property type="match status" value="1"/>
</dbReference>
<dbReference type="PROSITE" id="PS51707">
    <property type="entry name" value="CYTH"/>
    <property type="match status" value="1"/>
</dbReference>
<dbReference type="HOGENOM" id="CLU_040400_3_0_4"/>
<dbReference type="AlphaFoldDB" id="W0VBJ0"/>
<dbReference type="eggNOG" id="COG5607">
    <property type="taxonomic scope" value="Bacteria"/>
</dbReference>
<dbReference type="PATRIC" id="fig|1349767.4.peg.620"/>
<dbReference type="OrthoDB" id="3034217at2"/>
<evidence type="ECO:0000313" key="3">
    <source>
        <dbReference type="EMBL" id="CDG84652.1"/>
    </source>
</evidence>
<dbReference type="RefSeq" id="WP_038495211.1">
    <property type="nucleotide sequence ID" value="NZ_BCTH01000014.1"/>
</dbReference>
<dbReference type="Pfam" id="PF01928">
    <property type="entry name" value="CYTH"/>
    <property type="match status" value="1"/>
</dbReference>
<dbReference type="InterPro" id="IPR039013">
    <property type="entry name" value="YgiF"/>
</dbReference>
<dbReference type="SMART" id="SM00880">
    <property type="entry name" value="CHAD"/>
    <property type="match status" value="1"/>
</dbReference>
<dbReference type="Gene3D" id="2.40.320.10">
    <property type="entry name" value="Hypothetical Protein Pfu-838710-001"/>
    <property type="match status" value="1"/>
</dbReference>
<organism evidence="3 4">
    <name type="scientific">Janthinobacterium agaricidamnosum NBRC 102515 = DSM 9628</name>
    <dbReference type="NCBI Taxonomy" id="1349767"/>
    <lineage>
        <taxon>Bacteria</taxon>
        <taxon>Pseudomonadati</taxon>
        <taxon>Pseudomonadota</taxon>
        <taxon>Betaproteobacteria</taxon>
        <taxon>Burkholderiales</taxon>
        <taxon>Oxalobacteraceae</taxon>
        <taxon>Janthinobacterium</taxon>
    </lineage>
</organism>
<dbReference type="PANTHER" id="PTHR39569:SF1">
    <property type="entry name" value="INORGANIC TRIPHOSPHATASE"/>
    <property type="match status" value="1"/>
</dbReference>
<dbReference type="PROSITE" id="PS51708">
    <property type="entry name" value="CHAD"/>
    <property type="match status" value="1"/>
</dbReference>
<proteinExistence type="predicted"/>
<dbReference type="SUPFAM" id="SSF55154">
    <property type="entry name" value="CYTH-like phosphatases"/>
    <property type="match status" value="1"/>
</dbReference>
<protein>
    <submittedName>
        <fullName evidence="3">CYTH domain protein</fullName>
    </submittedName>
</protein>
<dbReference type="InterPro" id="IPR038186">
    <property type="entry name" value="CHAD_dom_sf"/>
</dbReference>